<sequence length="444" mass="52656">MTKIVRSKKTKSLLKKAKESCLLAVDVYNKPMTTFRSGAFIVFMNIAWTSLFHAIFEYNKINYYYKNKKNPRFYEKIDGEKKGWEIKKCAKEYFKNKDKKYTPIHKNIEFFIPLRNKIEHRFMPELDTLIFGECQSLLTNFEKILTEEFGKKQSINANLVYSLQFSDTLPDKSKKTLEFLKIENYITDFKNDLNEDIINDPKYRFQAVLIPIQNKNKADVAIKFINSDDLTEEDKKNLNSIIAIQKYGIRNISDAGNFKAKEVAEKVSNELSNFYKCKIKFSHSYHHNICVKEYKAKRGRNKKNTNTDFCIYNEPHDAFSYTEKWVNHIISKLKSEEELLRLFPKFKKEIYNLFTVQEVILEVEKNLDKNMTLSKKQHDDYAIAYRVRPLNNSKILNNTNKEFCHHIKNTDYLYTRKWINHLSSKFRTDLLDNHNSVNHSLSTT</sequence>
<evidence type="ECO:0000256" key="1">
    <source>
        <dbReference type="SAM" id="Phobius"/>
    </source>
</evidence>
<accession>A0A644V023</accession>
<evidence type="ECO:0000259" key="2">
    <source>
        <dbReference type="Pfam" id="PF12358"/>
    </source>
</evidence>
<evidence type="ECO:0000313" key="3">
    <source>
        <dbReference type="EMBL" id="MPL84541.1"/>
    </source>
</evidence>
<comment type="caution">
    <text evidence="3">The sequence shown here is derived from an EMBL/GenBank/DDBJ whole genome shotgun (WGS) entry which is preliminary data.</text>
</comment>
<gene>
    <name evidence="3" type="ORF">SDC9_30506</name>
</gene>
<reference evidence="3" key="1">
    <citation type="submission" date="2019-08" db="EMBL/GenBank/DDBJ databases">
        <authorList>
            <person name="Kucharzyk K."/>
            <person name="Murdoch R.W."/>
            <person name="Higgins S."/>
            <person name="Loffler F."/>
        </authorList>
    </citation>
    <scope>NUCLEOTIDE SEQUENCE</scope>
</reference>
<feature type="transmembrane region" description="Helical" evidence="1">
    <location>
        <begin position="38"/>
        <end position="56"/>
    </location>
</feature>
<dbReference type="AlphaFoldDB" id="A0A644V023"/>
<organism evidence="3">
    <name type="scientific">bioreactor metagenome</name>
    <dbReference type="NCBI Taxonomy" id="1076179"/>
    <lineage>
        <taxon>unclassified sequences</taxon>
        <taxon>metagenomes</taxon>
        <taxon>ecological metagenomes</taxon>
    </lineage>
</organism>
<protein>
    <recommendedName>
        <fullName evidence="2">DUF3644 domain-containing protein</fullName>
    </recommendedName>
</protein>
<name>A0A644V023_9ZZZZ</name>
<dbReference type="EMBL" id="VSSQ01000191">
    <property type="protein sequence ID" value="MPL84541.1"/>
    <property type="molecule type" value="Genomic_DNA"/>
</dbReference>
<keyword evidence="1" id="KW-0472">Membrane</keyword>
<keyword evidence="1" id="KW-1133">Transmembrane helix</keyword>
<dbReference type="InterPro" id="IPR022104">
    <property type="entry name" value="DUF3644"/>
</dbReference>
<dbReference type="Pfam" id="PF12358">
    <property type="entry name" value="DUF3644"/>
    <property type="match status" value="1"/>
</dbReference>
<feature type="domain" description="DUF3644" evidence="2">
    <location>
        <begin position="13"/>
        <end position="194"/>
    </location>
</feature>
<keyword evidence="1" id="KW-0812">Transmembrane</keyword>
<proteinExistence type="predicted"/>